<proteinExistence type="predicted"/>
<sequence>MDAVELEAVWPKMNIQDRCEVVKAVSAYQKFWASVSFEQFGSLYFAEDLKGENVTALVYTDSQGRRVEDPRFVVGPSTSREMFDDGRDDVDFDRGPCVVNAQTMTSIHQCITDLFDVTSALHNAPFITDLLIERPQLRLLTFTRPRLPPPFHTKTNAKLSASSVLQ</sequence>
<keyword evidence="2" id="KW-1185">Reference proteome</keyword>
<evidence type="ECO:0000313" key="1">
    <source>
        <dbReference type="EMBL" id="KAG5960059.1"/>
    </source>
</evidence>
<protein>
    <submittedName>
        <fullName evidence="1">Uncharacterized protein</fullName>
    </submittedName>
</protein>
<dbReference type="PANTHER" id="PTHR36091:SF1">
    <property type="entry name" value="ALTERED INHERITANCE OF MITOCHONDRIA PROTEIN 9, MITOCHONDRIAL"/>
    <property type="match status" value="1"/>
</dbReference>
<dbReference type="InterPro" id="IPR051035">
    <property type="entry name" value="Mito_inheritance_9"/>
</dbReference>
<dbReference type="EMBL" id="SRPR01000106">
    <property type="protein sequence ID" value="KAG5960059.1"/>
    <property type="molecule type" value="Genomic_DNA"/>
</dbReference>
<gene>
    <name evidence="1" type="ORF">E4U57_000293</name>
</gene>
<dbReference type="PANTHER" id="PTHR36091">
    <property type="entry name" value="ALTERED INHERITANCE OF MITOCHONDRIA PROTEIN 9, MITOCHONDRIAL"/>
    <property type="match status" value="1"/>
</dbReference>
<organism evidence="1 2">
    <name type="scientific">Claviceps arundinis</name>
    <dbReference type="NCBI Taxonomy" id="1623583"/>
    <lineage>
        <taxon>Eukaryota</taxon>
        <taxon>Fungi</taxon>
        <taxon>Dikarya</taxon>
        <taxon>Ascomycota</taxon>
        <taxon>Pezizomycotina</taxon>
        <taxon>Sordariomycetes</taxon>
        <taxon>Hypocreomycetidae</taxon>
        <taxon>Hypocreales</taxon>
        <taxon>Clavicipitaceae</taxon>
        <taxon>Claviceps</taxon>
    </lineage>
</organism>
<dbReference type="Proteomes" id="UP000742024">
    <property type="component" value="Unassembled WGS sequence"/>
</dbReference>
<reference evidence="1 2" key="1">
    <citation type="journal article" date="2020" name="bioRxiv">
        <title>Whole genome comparisons of ergot fungi reveals the divergence and evolution of species within the genus Claviceps are the result of varying mechanisms driving genome evolution and host range expansion.</title>
        <authorList>
            <person name="Wyka S.A."/>
            <person name="Mondo S.J."/>
            <person name="Liu M."/>
            <person name="Dettman J."/>
            <person name="Nalam V."/>
            <person name="Broders K.D."/>
        </authorList>
    </citation>
    <scope>NUCLEOTIDE SEQUENCE [LARGE SCALE GENOMIC DNA]</scope>
    <source>
        <strain evidence="1 2">LM583</strain>
    </source>
</reference>
<evidence type="ECO:0000313" key="2">
    <source>
        <dbReference type="Proteomes" id="UP000742024"/>
    </source>
</evidence>
<comment type="caution">
    <text evidence="1">The sequence shown here is derived from an EMBL/GenBank/DDBJ whole genome shotgun (WGS) entry which is preliminary data.</text>
</comment>
<accession>A0ABQ7PDB6</accession>
<name>A0ABQ7PDB6_9HYPO</name>